<protein>
    <submittedName>
        <fullName evidence="3">Uncharacterized protein</fullName>
    </submittedName>
</protein>
<organism evidence="3 4">
    <name type="scientific">Rhynchosporium graminicola</name>
    <dbReference type="NCBI Taxonomy" id="2792576"/>
    <lineage>
        <taxon>Eukaryota</taxon>
        <taxon>Fungi</taxon>
        <taxon>Dikarya</taxon>
        <taxon>Ascomycota</taxon>
        <taxon>Pezizomycotina</taxon>
        <taxon>Leotiomycetes</taxon>
        <taxon>Helotiales</taxon>
        <taxon>Ploettnerulaceae</taxon>
        <taxon>Rhynchosporium</taxon>
    </lineage>
</organism>
<accession>A0A1E1KX67</accession>
<feature type="region of interest" description="Disordered" evidence="1">
    <location>
        <begin position="130"/>
        <end position="163"/>
    </location>
</feature>
<feature type="region of interest" description="Disordered" evidence="1">
    <location>
        <begin position="1"/>
        <end position="22"/>
    </location>
</feature>
<sequence>MSNSSACWLPDGQTRSPTGRRAPCDPSALNSACCAAGESCMGNGLCLSQNGLIYRRACTDRDWKDPACSTFCIEASGRHTGQQTDFEFLKPCNAGTPGSAPTGILVWICGLNNNCSDPSTTFPLIVGSSDPSSIQSSTQTPAQTLALASSSSNPNLTSKDECSSSKTTIGAGIGVPLGVLLVMALLWAFWERRIRSTAKQTNEKTWVGNVMEYEPAPVEAPATERITEPPPKAYQHTHRELA</sequence>
<evidence type="ECO:0000256" key="1">
    <source>
        <dbReference type="SAM" id="MobiDB-lite"/>
    </source>
</evidence>
<evidence type="ECO:0000256" key="2">
    <source>
        <dbReference type="SAM" id="Phobius"/>
    </source>
</evidence>
<proteinExistence type="predicted"/>
<reference evidence="4" key="1">
    <citation type="submission" date="2016-03" db="EMBL/GenBank/DDBJ databases">
        <authorList>
            <person name="Ploux O."/>
        </authorList>
    </citation>
    <scope>NUCLEOTIDE SEQUENCE [LARGE SCALE GENOMIC DNA]</scope>
    <source>
        <strain evidence="4">UK7</strain>
    </source>
</reference>
<evidence type="ECO:0000313" key="3">
    <source>
        <dbReference type="EMBL" id="CZT01710.1"/>
    </source>
</evidence>
<keyword evidence="2" id="KW-0812">Transmembrane</keyword>
<feature type="compositionally biased region" description="Low complexity" evidence="1">
    <location>
        <begin position="130"/>
        <end position="157"/>
    </location>
</feature>
<evidence type="ECO:0000313" key="4">
    <source>
        <dbReference type="Proteomes" id="UP000178129"/>
    </source>
</evidence>
<dbReference type="InParanoid" id="A0A1E1KX67"/>
<gene>
    <name evidence="3" type="ORF">RCO7_01930</name>
</gene>
<feature type="transmembrane region" description="Helical" evidence="2">
    <location>
        <begin position="169"/>
        <end position="190"/>
    </location>
</feature>
<keyword evidence="4" id="KW-1185">Reference proteome</keyword>
<keyword evidence="2" id="KW-0472">Membrane</keyword>
<feature type="region of interest" description="Disordered" evidence="1">
    <location>
        <begin position="218"/>
        <end position="242"/>
    </location>
</feature>
<name>A0A1E1KX67_9HELO</name>
<dbReference type="STRING" id="914237.A0A1E1KX67"/>
<dbReference type="AlphaFoldDB" id="A0A1E1KX67"/>
<comment type="caution">
    <text evidence="3">The sequence shown here is derived from an EMBL/GenBank/DDBJ whole genome shotgun (WGS) entry which is preliminary data.</text>
</comment>
<dbReference type="EMBL" id="FJUW01000023">
    <property type="protein sequence ID" value="CZT01710.1"/>
    <property type="molecule type" value="Genomic_DNA"/>
</dbReference>
<keyword evidence="2" id="KW-1133">Transmembrane helix</keyword>
<dbReference type="Proteomes" id="UP000178129">
    <property type="component" value="Unassembled WGS sequence"/>
</dbReference>